<reference evidence="2 3" key="1">
    <citation type="journal article" date="2010" name="Cell">
        <title>The genome of Naegleria gruberi illuminates early eukaryotic versatility.</title>
        <authorList>
            <person name="Fritz-Laylin L.K."/>
            <person name="Prochnik S.E."/>
            <person name="Ginger M.L."/>
            <person name="Dacks J.B."/>
            <person name="Carpenter M.L."/>
            <person name="Field M.C."/>
            <person name="Kuo A."/>
            <person name="Paredez A."/>
            <person name="Chapman J."/>
            <person name="Pham J."/>
            <person name="Shu S."/>
            <person name="Neupane R."/>
            <person name="Cipriano M."/>
            <person name="Mancuso J."/>
            <person name="Tu H."/>
            <person name="Salamov A."/>
            <person name="Lindquist E."/>
            <person name="Shapiro H."/>
            <person name="Lucas S."/>
            <person name="Grigoriev I.V."/>
            <person name="Cande W.Z."/>
            <person name="Fulton C."/>
            <person name="Rokhsar D.S."/>
            <person name="Dawson S.C."/>
        </authorList>
    </citation>
    <scope>NUCLEOTIDE SEQUENCE [LARGE SCALE GENOMIC DNA]</scope>
    <source>
        <strain evidence="2 3">NEG-M</strain>
    </source>
</reference>
<dbReference type="EMBL" id="GG738890">
    <property type="protein sequence ID" value="EFC40691.1"/>
    <property type="molecule type" value="Genomic_DNA"/>
</dbReference>
<organism evidence="3">
    <name type="scientific">Naegleria gruberi</name>
    <name type="common">Amoeba</name>
    <dbReference type="NCBI Taxonomy" id="5762"/>
    <lineage>
        <taxon>Eukaryota</taxon>
        <taxon>Discoba</taxon>
        <taxon>Heterolobosea</taxon>
        <taxon>Tetramitia</taxon>
        <taxon>Eutetramitia</taxon>
        <taxon>Vahlkampfiidae</taxon>
        <taxon>Naegleria</taxon>
    </lineage>
</organism>
<keyword evidence="3" id="KW-1185">Reference proteome</keyword>
<name>D2VQR5_NAEGR</name>
<proteinExistence type="predicted"/>
<protein>
    <submittedName>
        <fullName evidence="2">Predicted protein</fullName>
    </submittedName>
</protein>
<dbReference type="Proteomes" id="UP000006671">
    <property type="component" value="Unassembled WGS sequence"/>
</dbReference>
<dbReference type="RefSeq" id="XP_002673435.1">
    <property type="nucleotide sequence ID" value="XM_002673389.1"/>
</dbReference>
<dbReference type="KEGG" id="ngr:NAEGRDRAFT_71319"/>
<evidence type="ECO:0000256" key="1">
    <source>
        <dbReference type="SAM" id="MobiDB-lite"/>
    </source>
</evidence>
<dbReference type="GeneID" id="8864498"/>
<feature type="region of interest" description="Disordered" evidence="1">
    <location>
        <begin position="29"/>
        <end position="56"/>
    </location>
</feature>
<dbReference type="AlphaFoldDB" id="D2VQR5"/>
<sequence length="270" mass="32291">MPATIKTIKSRKNCTNYFINYDREFFEQQQEKKTKTPKEKVSKGRVVSSRGIKKSRKSNISKKFREPVWVKRVKAHQTKVQSIRSFKPNPIDRAEFDNCLKEMSLRTGKPFNSDTEVYEYLERRWNEFSFDAVKVLCANLQPGDVKWGYKLHLGTISYAILDRILCLNHNCKKEIIDIEQTINREKVPTRIFKYHFMKECGFPKFKSSYDWTFNLLFPDEEKSYLQICEYTAMTLVCNDYDNRVYVNWEMSCHSMKCYDNFDFGYWMISN</sequence>
<dbReference type="VEuPathDB" id="AmoebaDB:NAEGRDRAFT_71319"/>
<gene>
    <name evidence="2" type="ORF">NAEGRDRAFT_71319</name>
</gene>
<accession>D2VQR5</accession>
<evidence type="ECO:0000313" key="3">
    <source>
        <dbReference type="Proteomes" id="UP000006671"/>
    </source>
</evidence>
<evidence type="ECO:0000313" key="2">
    <source>
        <dbReference type="EMBL" id="EFC40691.1"/>
    </source>
</evidence>
<feature type="compositionally biased region" description="Basic and acidic residues" evidence="1">
    <location>
        <begin position="29"/>
        <end position="42"/>
    </location>
</feature>
<dbReference type="InParanoid" id="D2VQR5"/>
<dbReference type="OrthoDB" id="10473084at2759"/>